<evidence type="ECO:0000256" key="2">
    <source>
        <dbReference type="ARBA" id="ARBA00023157"/>
    </source>
</evidence>
<evidence type="ECO:0000313" key="6">
    <source>
        <dbReference type="Proteomes" id="UP001059041"/>
    </source>
</evidence>
<keyword evidence="6" id="KW-1185">Reference proteome</keyword>
<feature type="signal peptide" evidence="3">
    <location>
        <begin position="1"/>
        <end position="28"/>
    </location>
</feature>
<dbReference type="Proteomes" id="UP001059041">
    <property type="component" value="Linkage Group LG12"/>
</dbReference>
<organism evidence="5 6">
    <name type="scientific">Triplophysa rosa</name>
    <name type="common">Cave loach</name>
    <dbReference type="NCBI Taxonomy" id="992332"/>
    <lineage>
        <taxon>Eukaryota</taxon>
        <taxon>Metazoa</taxon>
        <taxon>Chordata</taxon>
        <taxon>Craniata</taxon>
        <taxon>Vertebrata</taxon>
        <taxon>Euteleostomi</taxon>
        <taxon>Actinopterygii</taxon>
        <taxon>Neopterygii</taxon>
        <taxon>Teleostei</taxon>
        <taxon>Ostariophysi</taxon>
        <taxon>Cypriniformes</taxon>
        <taxon>Nemacheilidae</taxon>
        <taxon>Triplophysa</taxon>
    </lineage>
</organism>
<keyword evidence="1 3" id="KW-0732">Signal</keyword>
<feature type="domain" description="ZP" evidence="4">
    <location>
        <begin position="351"/>
        <end position="606"/>
    </location>
</feature>
<sequence length="684" mass="74747">SRVMRVNLWPLVVLLSVLLLLGHQITEGFSFGAAVNIEPFIQDGLQKVKAYYSVLSSLPCPALEELCNEVDCTPHVTSSPLKGLVPSPGWCLRQWQKTIPQNYTSKIKLGSTEDVSLYTRADLSIRSDTNSINRPANAALLPPVRLRAGCRQVIPVNVLDLDGDAVRCRYGNTNLGAFLQLNKETCTLLYGGGAAAGQYTVEVMVEDFPSSAILRKATPFSTVSLQLSITVENEVGCPAVPEFRGVSPAGGSLVHVLPFQEIHVNITVYSGVQEVTEMSVIGPPGLFVSPLTTTMKSQTSTTLSWVRGPDPSAHLLSVCFVANTKSLQSEIRCIWLQQTQTDSLPPGTELKCNERKLQMSLLLPISFLEDLHLSGLQLNDPTCPVLYNSTHVTTTFSLTGCGTKTVHLGSELLYTNTLRSVNSNSTITRDASLVLPLACRISSQQAEGPNFQIVVPSEVETFGAVSFWLEFHIPGEGPMAADTRQARLRSSRFARTPRELHRSGQLDMLDLHVFSNCSLARAELMVGRCVESETSDFLHTRPLFSQKCVAGNGTLEVLTSTSTVRIYRLYLNSMEIKGDTMYVECEVHLCVTTKQTQRCADRCTKSSERTLVDSILTSTYRVRSGPVSIVKQATQTSTAKPTQTIKPVNLPATSQTTATLLSCNPCERVLWVTAVTLLTVLMLS</sequence>
<dbReference type="PANTHER" id="PTHR14002">
    <property type="entry name" value="ENDOGLIN/TGF-BETA RECEPTOR TYPE III"/>
    <property type="match status" value="1"/>
</dbReference>
<protein>
    <recommendedName>
        <fullName evidence="4">ZP domain-containing protein</fullName>
    </recommendedName>
</protein>
<evidence type="ECO:0000313" key="5">
    <source>
        <dbReference type="EMBL" id="KAI7802844.1"/>
    </source>
</evidence>
<dbReference type="PANTHER" id="PTHR14002:SF43">
    <property type="entry name" value="DELTA-LIKE PROTEIN"/>
    <property type="match status" value="1"/>
</dbReference>
<evidence type="ECO:0000259" key="4">
    <source>
        <dbReference type="PROSITE" id="PS51034"/>
    </source>
</evidence>
<accession>A0A9W7TTV4</accession>
<dbReference type="SMART" id="SM00241">
    <property type="entry name" value="ZP"/>
    <property type="match status" value="1"/>
</dbReference>
<dbReference type="Gene3D" id="2.60.40.3210">
    <property type="entry name" value="Zona pellucida, ZP-N domain"/>
    <property type="match status" value="1"/>
</dbReference>
<proteinExistence type="predicted"/>
<keyword evidence="2" id="KW-1015">Disulfide bond</keyword>
<evidence type="ECO:0000256" key="1">
    <source>
        <dbReference type="ARBA" id="ARBA00022729"/>
    </source>
</evidence>
<dbReference type="InterPro" id="IPR042235">
    <property type="entry name" value="ZP-C_dom"/>
</dbReference>
<comment type="caution">
    <text evidence="5">The sequence shown here is derived from an EMBL/GenBank/DDBJ whole genome shotgun (WGS) entry which is preliminary data.</text>
</comment>
<dbReference type="Gene3D" id="2.60.40.4100">
    <property type="entry name" value="Zona pellucida, ZP-C domain"/>
    <property type="match status" value="1"/>
</dbReference>
<evidence type="ECO:0000256" key="3">
    <source>
        <dbReference type="SAM" id="SignalP"/>
    </source>
</evidence>
<dbReference type="AlphaFoldDB" id="A0A9W7TTV4"/>
<feature type="chain" id="PRO_5040841585" description="ZP domain-containing protein" evidence="3">
    <location>
        <begin position="29"/>
        <end position="684"/>
    </location>
</feature>
<dbReference type="InterPro" id="IPR001507">
    <property type="entry name" value="ZP_dom"/>
</dbReference>
<dbReference type="EMBL" id="JAFHDT010000012">
    <property type="protein sequence ID" value="KAI7802844.1"/>
    <property type="molecule type" value="Genomic_DNA"/>
</dbReference>
<gene>
    <name evidence="5" type="ORF">IRJ41_020320</name>
</gene>
<feature type="non-terminal residue" evidence="5">
    <location>
        <position position="684"/>
    </location>
</feature>
<dbReference type="Pfam" id="PF23344">
    <property type="entry name" value="ZP-N"/>
    <property type="match status" value="1"/>
</dbReference>
<dbReference type="PROSITE" id="PS51034">
    <property type="entry name" value="ZP_2"/>
    <property type="match status" value="1"/>
</dbReference>
<name>A0A9W7TTV4_TRIRA</name>
<reference evidence="5" key="1">
    <citation type="submission" date="2021-02" db="EMBL/GenBank/DDBJ databases">
        <title>Comparative genomics reveals that relaxation of natural selection precedes convergent phenotypic evolution of cavefish.</title>
        <authorList>
            <person name="Peng Z."/>
        </authorList>
    </citation>
    <scope>NUCLEOTIDE SEQUENCE</scope>
    <source>
        <tissue evidence="5">Muscle</tissue>
    </source>
</reference>
<dbReference type="InterPro" id="IPR055356">
    <property type="entry name" value="ZP-N"/>
</dbReference>